<dbReference type="Gene3D" id="3.40.50.450">
    <property type="match status" value="1"/>
</dbReference>
<dbReference type="GO" id="GO:0009294">
    <property type="term" value="P:DNA-mediated transformation"/>
    <property type="evidence" value="ECO:0007669"/>
    <property type="project" value="InterPro"/>
</dbReference>
<dbReference type="PANTHER" id="PTHR43022:SF1">
    <property type="entry name" value="PROTEIN SMF"/>
    <property type="match status" value="1"/>
</dbReference>
<dbReference type="EMBL" id="FNRJ01000015">
    <property type="protein sequence ID" value="SEB07303.1"/>
    <property type="molecule type" value="Genomic_DNA"/>
</dbReference>
<dbReference type="Proteomes" id="UP000242469">
    <property type="component" value="Unassembled WGS sequence"/>
</dbReference>
<evidence type="ECO:0000313" key="5">
    <source>
        <dbReference type="Proteomes" id="UP000242469"/>
    </source>
</evidence>
<dbReference type="Gene3D" id="1.10.10.10">
    <property type="entry name" value="Winged helix-like DNA-binding domain superfamily/Winged helix DNA-binding domain"/>
    <property type="match status" value="1"/>
</dbReference>
<evidence type="ECO:0000259" key="3">
    <source>
        <dbReference type="Pfam" id="PF17782"/>
    </source>
</evidence>
<evidence type="ECO:0000313" key="4">
    <source>
        <dbReference type="EMBL" id="SEB07303.1"/>
    </source>
</evidence>
<sequence length="370" mass="39807">MSDPREWIAASQLPGIGPATLARLRQEGVCITRLLRAEIALPSTIRLRRDTLEAIHQFQYQGARFTEADQLLQQADTLGIKVLGFSHADYPELLAAIPDPPLVLWIKGEVAALNVPQLGIVGSRHASRSGVQLAYDFASALAQSGVIACSGLALGIDAAAHQACLDVDSATVAVLGTGVDRIYPRRHQRLSEQILASGGVLVSEYPPGTAPLPGHFPRRNRIISGLSIGTLVVEAALRSGSLITARQALEQGREVFAIPGSIHNPLSRGCHALIREGATLVETIDHVVEQVGSILGLLVQEPTRHQASSQSSPLAPELQQLLQKIPWEPIWLDTLAGQSDLPLPRLQALLMQLQLEGLIELTASRVCRIR</sequence>
<comment type="similarity">
    <text evidence="1">Belongs to the DprA/Smf family.</text>
</comment>
<dbReference type="InterPro" id="IPR003488">
    <property type="entry name" value="DprA"/>
</dbReference>
<feature type="domain" description="DprA winged helix" evidence="3">
    <location>
        <begin position="307"/>
        <end position="360"/>
    </location>
</feature>
<dbReference type="InterPro" id="IPR057666">
    <property type="entry name" value="DrpA_SLOG"/>
</dbReference>
<dbReference type="PANTHER" id="PTHR43022">
    <property type="entry name" value="PROTEIN SMF"/>
    <property type="match status" value="1"/>
</dbReference>
<name>A0A1H4GCF4_9GAMM</name>
<accession>A0A1H4GCF4</accession>
<dbReference type="InterPro" id="IPR036388">
    <property type="entry name" value="WH-like_DNA-bd_sf"/>
</dbReference>
<protein>
    <submittedName>
        <fullName evidence="4">DNA protecting protein DprA</fullName>
    </submittedName>
</protein>
<dbReference type="RefSeq" id="WP_091827509.1">
    <property type="nucleotide sequence ID" value="NZ_FNRJ01000015.1"/>
</dbReference>
<reference evidence="5" key="1">
    <citation type="submission" date="2016-10" db="EMBL/GenBank/DDBJ databases">
        <authorList>
            <person name="Varghese N."/>
            <person name="Submissions S."/>
        </authorList>
    </citation>
    <scope>NUCLEOTIDE SEQUENCE [LARGE SCALE GENOMIC DNA]</scope>
    <source>
        <strain evidence="5">DSM 11526</strain>
    </source>
</reference>
<evidence type="ECO:0000259" key="2">
    <source>
        <dbReference type="Pfam" id="PF02481"/>
    </source>
</evidence>
<dbReference type="SUPFAM" id="SSF102405">
    <property type="entry name" value="MCP/YpsA-like"/>
    <property type="match status" value="1"/>
</dbReference>
<organism evidence="4 5">
    <name type="scientific">Marinobacterium iners DSM 11526</name>
    <dbReference type="NCBI Taxonomy" id="1122198"/>
    <lineage>
        <taxon>Bacteria</taxon>
        <taxon>Pseudomonadati</taxon>
        <taxon>Pseudomonadota</taxon>
        <taxon>Gammaproteobacteria</taxon>
        <taxon>Oceanospirillales</taxon>
        <taxon>Oceanospirillaceae</taxon>
        <taxon>Marinobacterium</taxon>
    </lineage>
</organism>
<dbReference type="NCBIfam" id="TIGR00732">
    <property type="entry name" value="dprA"/>
    <property type="match status" value="1"/>
</dbReference>
<proteinExistence type="inferred from homology"/>
<dbReference type="STRING" id="1122198.SAMN02745729_11566"/>
<dbReference type="Pfam" id="PF02481">
    <property type="entry name" value="DNA_processg_A"/>
    <property type="match status" value="1"/>
</dbReference>
<dbReference type="Pfam" id="PF17782">
    <property type="entry name" value="WHD_DprA"/>
    <property type="match status" value="1"/>
</dbReference>
<keyword evidence="5" id="KW-1185">Reference proteome</keyword>
<feature type="domain" description="Smf/DprA SLOG" evidence="2">
    <location>
        <begin position="82"/>
        <end position="291"/>
    </location>
</feature>
<gene>
    <name evidence="4" type="ORF">SAMN02745729_11566</name>
</gene>
<dbReference type="AlphaFoldDB" id="A0A1H4GCF4"/>
<evidence type="ECO:0000256" key="1">
    <source>
        <dbReference type="ARBA" id="ARBA00006525"/>
    </source>
</evidence>
<dbReference type="InterPro" id="IPR041614">
    <property type="entry name" value="DprA_WH"/>
</dbReference>
<dbReference type="OrthoDB" id="9785707at2"/>